<sequence length="417" mass="48137">MAHLSFKRPPSKILLLIFITLALISYISFDWYIRPTSSNLITLPEDTSTSRPLALPHATSTSNTTILLVSAFYPLSKSKHTMSDYSAWLSRFLGPIQTEIYFFTPPSMAPLIAELRGSLPITINTSYSSLFDIPPLQGLETAYEEMHKVDREKHRHSPELYAIWASKPFFLSEGLKNLQGEGKEYAYAFWNDAGSFREEHAYVDWPYPKRVEDIWEEGSAKSGTPKEDLLFFPMWEAPHDSMRYWTESMGPIDNEFSEGSFFGGSPSTVEWWRNLYYTYHNAYLFSKPPIFVGKDQTLINALFLLFPSRILTVYLNDPSSPTAHPIRTPLFGLVKDERESLLGRCGSTWFYYQWWMASEGERAGMKERWIGEVTEWWRRLVGGQQERCRDTRVLGMLDVLRSRFGESWNPPTASLID</sequence>
<dbReference type="OrthoDB" id="411632at2759"/>
<evidence type="ECO:0000313" key="3">
    <source>
        <dbReference type="Proteomes" id="UP000027265"/>
    </source>
</evidence>
<dbReference type="EMBL" id="KL197722">
    <property type="protein sequence ID" value="KDQ56267.1"/>
    <property type="molecule type" value="Genomic_DNA"/>
</dbReference>
<dbReference type="InParanoid" id="A0A067PYB0"/>
<organism evidence="2 3">
    <name type="scientific">Jaapia argillacea MUCL 33604</name>
    <dbReference type="NCBI Taxonomy" id="933084"/>
    <lineage>
        <taxon>Eukaryota</taxon>
        <taxon>Fungi</taxon>
        <taxon>Dikarya</taxon>
        <taxon>Basidiomycota</taxon>
        <taxon>Agaricomycotina</taxon>
        <taxon>Agaricomycetes</taxon>
        <taxon>Agaricomycetidae</taxon>
        <taxon>Jaapiales</taxon>
        <taxon>Jaapiaceae</taxon>
        <taxon>Jaapia</taxon>
    </lineage>
</organism>
<protein>
    <submittedName>
        <fullName evidence="2">Uncharacterized protein</fullName>
    </submittedName>
</protein>
<feature type="transmembrane region" description="Helical" evidence="1">
    <location>
        <begin position="12"/>
        <end position="33"/>
    </location>
</feature>
<dbReference type="STRING" id="933084.A0A067PYB0"/>
<dbReference type="Proteomes" id="UP000027265">
    <property type="component" value="Unassembled WGS sequence"/>
</dbReference>
<evidence type="ECO:0000256" key="1">
    <source>
        <dbReference type="SAM" id="Phobius"/>
    </source>
</evidence>
<dbReference type="HOGENOM" id="CLU_045862_0_0_1"/>
<dbReference type="AlphaFoldDB" id="A0A067PYB0"/>
<keyword evidence="3" id="KW-1185">Reference proteome</keyword>
<proteinExistence type="predicted"/>
<accession>A0A067PYB0</accession>
<keyword evidence="1" id="KW-0812">Transmembrane</keyword>
<gene>
    <name evidence="2" type="ORF">JAAARDRAFT_59169</name>
</gene>
<reference evidence="3" key="1">
    <citation type="journal article" date="2014" name="Proc. Natl. Acad. Sci. U.S.A.">
        <title>Extensive sampling of basidiomycete genomes demonstrates inadequacy of the white-rot/brown-rot paradigm for wood decay fungi.</title>
        <authorList>
            <person name="Riley R."/>
            <person name="Salamov A.A."/>
            <person name="Brown D.W."/>
            <person name="Nagy L.G."/>
            <person name="Floudas D."/>
            <person name="Held B.W."/>
            <person name="Levasseur A."/>
            <person name="Lombard V."/>
            <person name="Morin E."/>
            <person name="Otillar R."/>
            <person name="Lindquist E.A."/>
            <person name="Sun H."/>
            <person name="LaButti K.M."/>
            <person name="Schmutz J."/>
            <person name="Jabbour D."/>
            <person name="Luo H."/>
            <person name="Baker S.E."/>
            <person name="Pisabarro A.G."/>
            <person name="Walton J.D."/>
            <person name="Blanchette R.A."/>
            <person name="Henrissat B."/>
            <person name="Martin F."/>
            <person name="Cullen D."/>
            <person name="Hibbett D.S."/>
            <person name="Grigoriev I.V."/>
        </authorList>
    </citation>
    <scope>NUCLEOTIDE SEQUENCE [LARGE SCALE GENOMIC DNA]</scope>
    <source>
        <strain evidence="3">MUCL 33604</strain>
    </source>
</reference>
<evidence type="ECO:0000313" key="2">
    <source>
        <dbReference type="EMBL" id="KDQ56267.1"/>
    </source>
</evidence>
<keyword evidence="1" id="KW-1133">Transmembrane helix</keyword>
<name>A0A067PYB0_9AGAM</name>
<keyword evidence="1" id="KW-0472">Membrane</keyword>